<feature type="compositionally biased region" description="Basic and acidic residues" evidence="1">
    <location>
        <begin position="65"/>
        <end position="80"/>
    </location>
</feature>
<dbReference type="AlphaFoldDB" id="A0A427AGG0"/>
<dbReference type="Proteomes" id="UP000287651">
    <property type="component" value="Unassembled WGS sequence"/>
</dbReference>
<reference evidence="2 3" key="1">
    <citation type="journal article" date="2014" name="Agronomy (Basel)">
        <title>A Draft Genome Sequence for Ensete ventricosum, the Drought-Tolerant Tree Against Hunger.</title>
        <authorList>
            <person name="Harrison J."/>
            <person name="Moore K.A."/>
            <person name="Paszkiewicz K."/>
            <person name="Jones T."/>
            <person name="Grant M."/>
            <person name="Ambacheew D."/>
            <person name="Muzemil S."/>
            <person name="Studholme D.J."/>
        </authorList>
    </citation>
    <scope>NUCLEOTIDE SEQUENCE [LARGE SCALE GENOMIC DNA]</scope>
</reference>
<feature type="compositionally biased region" description="Pro residues" evidence="1">
    <location>
        <begin position="82"/>
        <end position="96"/>
    </location>
</feature>
<name>A0A427AGG0_ENSVE</name>
<protein>
    <submittedName>
        <fullName evidence="2">Uncharacterized protein</fullName>
    </submittedName>
</protein>
<evidence type="ECO:0000313" key="3">
    <source>
        <dbReference type="Proteomes" id="UP000287651"/>
    </source>
</evidence>
<dbReference type="EMBL" id="AMZH03002530">
    <property type="protein sequence ID" value="RRT75286.1"/>
    <property type="molecule type" value="Genomic_DNA"/>
</dbReference>
<proteinExistence type="predicted"/>
<feature type="region of interest" description="Disordered" evidence="1">
    <location>
        <begin position="57"/>
        <end position="96"/>
    </location>
</feature>
<gene>
    <name evidence="2" type="ORF">B296_00003329</name>
</gene>
<accession>A0A427AGG0</accession>
<evidence type="ECO:0000313" key="2">
    <source>
        <dbReference type="EMBL" id="RRT75286.1"/>
    </source>
</evidence>
<comment type="caution">
    <text evidence="2">The sequence shown here is derived from an EMBL/GenBank/DDBJ whole genome shotgun (WGS) entry which is preliminary data.</text>
</comment>
<organism evidence="2 3">
    <name type="scientific">Ensete ventricosum</name>
    <name type="common">Abyssinian banana</name>
    <name type="synonym">Musa ensete</name>
    <dbReference type="NCBI Taxonomy" id="4639"/>
    <lineage>
        <taxon>Eukaryota</taxon>
        <taxon>Viridiplantae</taxon>
        <taxon>Streptophyta</taxon>
        <taxon>Embryophyta</taxon>
        <taxon>Tracheophyta</taxon>
        <taxon>Spermatophyta</taxon>
        <taxon>Magnoliopsida</taxon>
        <taxon>Liliopsida</taxon>
        <taxon>Zingiberales</taxon>
        <taxon>Musaceae</taxon>
        <taxon>Ensete</taxon>
    </lineage>
</organism>
<feature type="non-terminal residue" evidence="2">
    <location>
        <position position="1"/>
    </location>
</feature>
<sequence length="201" mass="21736">FNRGARGALFGTDDHGTMPGFDLLRRQRKLNPVAPKRTADKSVHADYGCPFRVITDTQLKGGEGNGERRGGKKPAAERNHSFPPPPPPPSPFLPPCFFRPPLSTANRFRWPRMPSNRSENGGAEAGICGCYLEHGEGVGGSDSGLGPEGAPAAAEYVPRQGRVTGHASPIEVHHGLQGDGSISYFTFFNIRPVLFMAKDRF</sequence>
<evidence type="ECO:0000256" key="1">
    <source>
        <dbReference type="SAM" id="MobiDB-lite"/>
    </source>
</evidence>